<evidence type="ECO:0000313" key="2">
    <source>
        <dbReference type="EMBL" id="CAH0364802.1"/>
    </source>
</evidence>
<keyword evidence="3" id="KW-1185">Reference proteome</keyword>
<dbReference type="Proteomes" id="UP000789595">
    <property type="component" value="Unassembled WGS sequence"/>
</dbReference>
<organism evidence="2 3">
    <name type="scientific">Pelagomonas calceolata</name>
    <dbReference type="NCBI Taxonomy" id="35677"/>
    <lineage>
        <taxon>Eukaryota</taxon>
        <taxon>Sar</taxon>
        <taxon>Stramenopiles</taxon>
        <taxon>Ochrophyta</taxon>
        <taxon>Pelagophyceae</taxon>
        <taxon>Pelagomonadales</taxon>
        <taxon>Pelagomonadaceae</taxon>
        <taxon>Pelagomonas</taxon>
    </lineage>
</organism>
<dbReference type="EMBL" id="CAKKNE010000001">
    <property type="protein sequence ID" value="CAH0364802.1"/>
    <property type="molecule type" value="Genomic_DNA"/>
</dbReference>
<gene>
    <name evidence="2" type="ORF">PECAL_1P11830</name>
</gene>
<dbReference type="AlphaFoldDB" id="A0A8J2SFH0"/>
<feature type="signal peptide" evidence="1">
    <location>
        <begin position="1"/>
        <end position="18"/>
    </location>
</feature>
<accession>A0A8J2SFH0</accession>
<evidence type="ECO:0000256" key="1">
    <source>
        <dbReference type="SAM" id="SignalP"/>
    </source>
</evidence>
<name>A0A8J2SFH0_9STRA</name>
<reference evidence="2" key="1">
    <citation type="submission" date="2021-11" db="EMBL/GenBank/DDBJ databases">
        <authorList>
            <consortium name="Genoscope - CEA"/>
            <person name="William W."/>
        </authorList>
    </citation>
    <scope>NUCLEOTIDE SEQUENCE</scope>
</reference>
<evidence type="ECO:0000313" key="3">
    <source>
        <dbReference type="Proteomes" id="UP000789595"/>
    </source>
</evidence>
<protein>
    <submittedName>
        <fullName evidence="2">Uncharacterized protein</fullName>
    </submittedName>
</protein>
<proteinExistence type="predicted"/>
<feature type="chain" id="PRO_5035240402" evidence="1">
    <location>
        <begin position="19"/>
        <end position="403"/>
    </location>
</feature>
<keyword evidence="1" id="KW-0732">Signal</keyword>
<comment type="caution">
    <text evidence="2">The sequence shown here is derived from an EMBL/GenBank/DDBJ whole genome shotgun (WGS) entry which is preliminary data.</text>
</comment>
<sequence>MRILLLLAGLGNARAGAAEPPWDADDALARALRVDDWIRNATDGRAGAPPNHWRVTHPSGLAAAPAPFHFTANNTVKFVFATSIMINATARAVVVKSTKSLEKKYASGLRREALYLEYLRGQPGIPLLHGGYFVKGTLHLVVERCGRQIGDDDHSLYRDYEALAASRPRAVARAWIELFRSVEGRGGFFLRDFKPSQFTCGADARGAPALWLVDGPNPSVGPLAAALRARHAPARMTTHHRDRSHVHDLGRRAWLLPRLGDLAAAGGDSQTASLLRDAVRRCTREPYPTYGDLLALLDSDPDASASPRRGTSSRGAHAELPVYSFKPCVEAVRTRSTVGASSVKPAGGSSSVRTLPQRIAIATAWGRPSRRKTPVLLGEVRVPAHEPEAVDLDPGVLARRFFG</sequence>